<protein>
    <submittedName>
        <fullName evidence="7">LysR family transcriptional regulator</fullName>
    </submittedName>
</protein>
<feature type="region of interest" description="Disordered" evidence="5">
    <location>
        <begin position="199"/>
        <end position="296"/>
    </location>
</feature>
<evidence type="ECO:0000259" key="6">
    <source>
        <dbReference type="Pfam" id="PF03466"/>
    </source>
</evidence>
<dbReference type="PANTHER" id="PTHR30346">
    <property type="entry name" value="TRANSCRIPTIONAL DUAL REGULATOR HCAR-RELATED"/>
    <property type="match status" value="1"/>
</dbReference>
<keyword evidence="4" id="KW-0804">Transcription</keyword>
<dbReference type="Proteomes" id="UP000245051">
    <property type="component" value="Chromosome"/>
</dbReference>
<sequence length="296" mass="31213">MTGSEAPPSFRLAYVPGVTPGKWVRIWQERLPGTPLDLLAVPAAEAERLLREGAADAGVVRLPVDRTVFSAIPLYTETTVVVVPKDHAIAAVDEVALEDLADDVVFHPLDDTLPWQGLPGRPAVERPATTADAIALVAAGVGVLVVPQSLARLHHRRDLTYRPVTDAPRSGVALSWPEDRTTDLVDDFIGIVRGRTVNSARGRRLSPAEPPKGTTKSTKSTAKGTAKDGTKSTTRGTARDQPKDQPKGGARRSGRPAREAAGGTSAAGGRRGAATGRGGTPAGRRGARPGRPRRRS</sequence>
<evidence type="ECO:0000256" key="5">
    <source>
        <dbReference type="SAM" id="MobiDB-lite"/>
    </source>
</evidence>
<evidence type="ECO:0000313" key="7">
    <source>
        <dbReference type="EMBL" id="AWK09186.1"/>
    </source>
</evidence>
<keyword evidence="8" id="KW-1185">Reference proteome</keyword>
<evidence type="ECO:0000256" key="4">
    <source>
        <dbReference type="ARBA" id="ARBA00023163"/>
    </source>
</evidence>
<gene>
    <name evidence="7" type="ORF">DDQ41_09925</name>
</gene>
<name>A0ABM6V580_9ACTN</name>
<feature type="compositionally biased region" description="Gly residues" evidence="5">
    <location>
        <begin position="265"/>
        <end position="281"/>
    </location>
</feature>
<proteinExistence type="inferred from homology"/>
<keyword evidence="3" id="KW-0238">DNA-binding</keyword>
<dbReference type="Gene3D" id="3.40.190.10">
    <property type="entry name" value="Periplasmic binding protein-like II"/>
    <property type="match status" value="2"/>
</dbReference>
<dbReference type="Pfam" id="PF03466">
    <property type="entry name" value="LysR_substrate"/>
    <property type="match status" value="1"/>
</dbReference>
<dbReference type="EMBL" id="CP029254">
    <property type="protein sequence ID" value="AWK09186.1"/>
    <property type="molecule type" value="Genomic_DNA"/>
</dbReference>
<organism evidence="7 8">
    <name type="scientific">Streptomyces spongiicola</name>
    <dbReference type="NCBI Taxonomy" id="1690221"/>
    <lineage>
        <taxon>Bacteria</taxon>
        <taxon>Bacillati</taxon>
        <taxon>Actinomycetota</taxon>
        <taxon>Actinomycetes</taxon>
        <taxon>Kitasatosporales</taxon>
        <taxon>Streptomycetaceae</taxon>
        <taxon>Streptomyces</taxon>
    </lineage>
</organism>
<feature type="compositionally biased region" description="Basic and acidic residues" evidence="5">
    <location>
        <begin position="237"/>
        <end position="246"/>
    </location>
</feature>
<reference evidence="7 8" key="1">
    <citation type="submission" date="2018-05" db="EMBL/GenBank/DDBJ databases">
        <title>Complete genome sequence of the Type Strain of Streptomyces spongiicola HNM0071, the producer of staurosporine.</title>
        <authorList>
            <person name="Zhou S."/>
            <person name="Huang X."/>
        </authorList>
    </citation>
    <scope>NUCLEOTIDE SEQUENCE [LARGE SCALE GENOMIC DNA]</scope>
    <source>
        <strain evidence="7 8">HNM0071</strain>
    </source>
</reference>
<comment type="similarity">
    <text evidence="1">Belongs to the LysR transcriptional regulatory family.</text>
</comment>
<accession>A0ABM6V580</accession>
<evidence type="ECO:0000313" key="8">
    <source>
        <dbReference type="Proteomes" id="UP000245051"/>
    </source>
</evidence>
<dbReference type="PANTHER" id="PTHR30346:SF0">
    <property type="entry name" value="HCA OPERON TRANSCRIPTIONAL ACTIVATOR HCAR"/>
    <property type="match status" value="1"/>
</dbReference>
<evidence type="ECO:0000256" key="1">
    <source>
        <dbReference type="ARBA" id="ARBA00009437"/>
    </source>
</evidence>
<evidence type="ECO:0000256" key="2">
    <source>
        <dbReference type="ARBA" id="ARBA00023015"/>
    </source>
</evidence>
<dbReference type="InterPro" id="IPR005119">
    <property type="entry name" value="LysR_subst-bd"/>
</dbReference>
<dbReference type="SUPFAM" id="SSF53850">
    <property type="entry name" value="Periplasmic binding protein-like II"/>
    <property type="match status" value="1"/>
</dbReference>
<feature type="compositionally biased region" description="Basic residues" evidence="5">
    <location>
        <begin position="285"/>
        <end position="296"/>
    </location>
</feature>
<feature type="compositionally biased region" description="Low complexity" evidence="5">
    <location>
        <begin position="212"/>
        <end position="224"/>
    </location>
</feature>
<feature type="domain" description="LysR substrate-binding" evidence="6">
    <location>
        <begin position="22"/>
        <end position="194"/>
    </location>
</feature>
<keyword evidence="2" id="KW-0805">Transcription regulation</keyword>
<evidence type="ECO:0000256" key="3">
    <source>
        <dbReference type="ARBA" id="ARBA00023125"/>
    </source>
</evidence>
<dbReference type="RefSeq" id="WP_109294167.1">
    <property type="nucleotide sequence ID" value="NZ_CP029254.1"/>
</dbReference>